<dbReference type="Gene3D" id="3.30.420.40">
    <property type="match status" value="2"/>
</dbReference>
<evidence type="ECO:0000313" key="2">
    <source>
        <dbReference type="Proteomes" id="UP000887563"/>
    </source>
</evidence>
<dbReference type="Proteomes" id="UP000887563">
    <property type="component" value="Unplaced"/>
</dbReference>
<protein>
    <submittedName>
        <fullName evidence="3">PH domain-containing protein</fullName>
    </submittedName>
</protein>
<dbReference type="CDD" id="cd10169">
    <property type="entry name" value="ASKHA_NBD_actin-like"/>
    <property type="match status" value="1"/>
</dbReference>
<dbReference type="AlphaFoldDB" id="A0A914L369"/>
<dbReference type="SUPFAM" id="SSF53067">
    <property type="entry name" value="Actin-like ATPase domain"/>
    <property type="match status" value="2"/>
</dbReference>
<dbReference type="WBParaSite" id="Minc3s00235g08223">
    <property type="protein sequence ID" value="Minc3s00235g08223"/>
    <property type="gene ID" value="Minc3s00235g08223"/>
</dbReference>
<dbReference type="InterPro" id="IPR004000">
    <property type="entry name" value="Actin"/>
</dbReference>
<name>A0A914L369_MELIC</name>
<dbReference type="SMART" id="SM00268">
    <property type="entry name" value="ACTIN"/>
    <property type="match status" value="1"/>
</dbReference>
<organism evidence="2 3">
    <name type="scientific">Meloidogyne incognita</name>
    <name type="common">Southern root-knot nematode worm</name>
    <name type="synonym">Oxyuris incognita</name>
    <dbReference type="NCBI Taxonomy" id="6306"/>
    <lineage>
        <taxon>Eukaryota</taxon>
        <taxon>Metazoa</taxon>
        <taxon>Ecdysozoa</taxon>
        <taxon>Nematoda</taxon>
        <taxon>Chromadorea</taxon>
        <taxon>Rhabditida</taxon>
        <taxon>Tylenchina</taxon>
        <taxon>Tylenchomorpha</taxon>
        <taxon>Tylenchoidea</taxon>
        <taxon>Meloidogynidae</taxon>
        <taxon>Meloidogyninae</taxon>
        <taxon>Meloidogyne</taxon>
        <taxon>Meloidogyne incognita group</taxon>
    </lineage>
</organism>
<keyword evidence="2" id="KW-1185">Reference proteome</keyword>
<dbReference type="PANTHER" id="PTHR11937">
    <property type="entry name" value="ACTIN"/>
    <property type="match status" value="1"/>
</dbReference>
<proteinExistence type="inferred from homology"/>
<sequence length="591" mass="67089">MEQINSTTDNLLVNGKVSDQPIALLVDELFKVDWNPFVEHRRYITMEGHMEVNGKVSDQPIALLVDELFKVDWNPFVEHRRYITMEGHMEIYNANEEDPEQIWKRLYFRTKDGRFQWFASHCADEHPISDVLLTGTEIKANREDWTLLIKGGKENADLLVRVPSNVFDKWHQTLLSHSSSSLVDAYIQPVWPAVPHRTNRIILLEIGGHSLRAGILTQKPALPYTFIPLLCALQSENDHLQFVASGKEAILAGKQENYNLVQPIRISEEETYLDRAAMIFLLQRVMQDMAMQAREMDISFRPQNFSVLMSIPEYMDIEAASDILKMLLDKSFGFRNVGIVRQPSLVLYSYDVTTGVVVFIGEHFSIVPIIDEFVVQDAVNLILPYGAKQIRDKLLTKLDLKGWLNALDSSSTNSSATVEDLLLRFLVEKCCFVAANGYDSERQKGSKEMVAELPGTPLSLKVDGEIRFSAPEGIFKPSLWGKESAGLHQLVHEAIQRCPIDSRRPLYRAIYLTGGCSLLRGLTERLELEITKLVPPSIPVQVLNSPWRRHSAFLGAHQISAASDEFPRKCCVGESELDDYLRRMSTPTTME</sequence>
<evidence type="ECO:0000256" key="1">
    <source>
        <dbReference type="RuleBase" id="RU000487"/>
    </source>
</evidence>
<reference evidence="3" key="1">
    <citation type="submission" date="2022-11" db="UniProtKB">
        <authorList>
            <consortium name="WormBaseParasite"/>
        </authorList>
    </citation>
    <scope>IDENTIFICATION</scope>
</reference>
<evidence type="ECO:0000313" key="3">
    <source>
        <dbReference type="WBParaSite" id="Minc3s00235g08223"/>
    </source>
</evidence>
<comment type="similarity">
    <text evidence="1">Belongs to the actin family.</text>
</comment>
<dbReference type="Gene3D" id="3.90.640.10">
    <property type="entry name" value="Actin, Chain A, domain 4"/>
    <property type="match status" value="1"/>
</dbReference>
<dbReference type="Pfam" id="PF00022">
    <property type="entry name" value="Actin"/>
    <property type="match status" value="1"/>
</dbReference>
<accession>A0A914L369</accession>
<dbReference type="InterPro" id="IPR043129">
    <property type="entry name" value="ATPase_NBD"/>
</dbReference>